<keyword evidence="7" id="KW-0067">ATP-binding</keyword>
<evidence type="ECO:0000256" key="5">
    <source>
        <dbReference type="ARBA" id="ARBA00022741"/>
    </source>
</evidence>
<dbReference type="Gene3D" id="3.30.565.10">
    <property type="entry name" value="Histidine kinase-like ATPase, C-terminal domain"/>
    <property type="match status" value="1"/>
</dbReference>
<dbReference type="PANTHER" id="PTHR41523">
    <property type="entry name" value="TWO-COMPONENT SYSTEM SENSOR PROTEIN"/>
    <property type="match status" value="1"/>
</dbReference>
<feature type="domain" description="Signal transduction histidine kinase HWE region" evidence="8">
    <location>
        <begin position="139"/>
        <end position="226"/>
    </location>
</feature>
<evidence type="ECO:0000313" key="9">
    <source>
        <dbReference type="EMBL" id="BBF70593.1"/>
    </source>
</evidence>
<dbReference type="PANTHER" id="PTHR41523:SF8">
    <property type="entry name" value="ETHYLENE RESPONSE SENSOR PROTEIN"/>
    <property type="match status" value="1"/>
</dbReference>
<organism evidence="9 10">
    <name type="scientific">Sphingomonas bisphenolicum</name>
    <dbReference type="NCBI Taxonomy" id="296544"/>
    <lineage>
        <taxon>Bacteria</taxon>
        <taxon>Pseudomonadati</taxon>
        <taxon>Pseudomonadota</taxon>
        <taxon>Alphaproteobacteria</taxon>
        <taxon>Sphingomonadales</taxon>
        <taxon>Sphingomonadaceae</taxon>
        <taxon>Sphingomonas</taxon>
    </lineage>
</organism>
<protein>
    <recommendedName>
        <fullName evidence="2">histidine kinase</fullName>
        <ecNumber evidence="2">2.7.13.3</ecNumber>
    </recommendedName>
</protein>
<keyword evidence="5" id="KW-0547">Nucleotide-binding</keyword>
<dbReference type="RefSeq" id="WP_261934883.1">
    <property type="nucleotide sequence ID" value="NZ_AP018817.1"/>
</dbReference>
<proteinExistence type="predicted"/>
<dbReference type="InterPro" id="IPR011102">
    <property type="entry name" value="Sig_transdc_His_kinase_HWE"/>
</dbReference>
<evidence type="ECO:0000256" key="6">
    <source>
        <dbReference type="ARBA" id="ARBA00022777"/>
    </source>
</evidence>
<dbReference type="EMBL" id="AP018817">
    <property type="protein sequence ID" value="BBF70593.1"/>
    <property type="molecule type" value="Genomic_DNA"/>
</dbReference>
<dbReference type="InterPro" id="IPR036890">
    <property type="entry name" value="HATPase_C_sf"/>
</dbReference>
<dbReference type="SUPFAM" id="SSF55785">
    <property type="entry name" value="PYP-like sensor domain (PAS domain)"/>
    <property type="match status" value="1"/>
</dbReference>
<gene>
    <name evidence="9" type="ORF">SBA_ch1_27930</name>
</gene>
<dbReference type="Pfam" id="PF08447">
    <property type="entry name" value="PAS_3"/>
    <property type="match status" value="1"/>
</dbReference>
<dbReference type="SMART" id="SM00911">
    <property type="entry name" value="HWE_HK"/>
    <property type="match status" value="1"/>
</dbReference>
<name>A0ABN5WFI0_9SPHN</name>
<evidence type="ECO:0000259" key="8">
    <source>
        <dbReference type="SMART" id="SM00911"/>
    </source>
</evidence>
<dbReference type="InterPro" id="IPR035965">
    <property type="entry name" value="PAS-like_dom_sf"/>
</dbReference>
<keyword evidence="6" id="KW-0418">Kinase</keyword>
<keyword evidence="3" id="KW-0597">Phosphoprotein</keyword>
<dbReference type="Gene3D" id="3.30.450.20">
    <property type="entry name" value="PAS domain"/>
    <property type="match status" value="2"/>
</dbReference>
<sequence length="332" mass="35839">MTELAKPTEWKLDHLRLAIKAAGVALWAWNVDTDEFTMDEQGFALWGLAWSKTVTFEQLSAHIHPADRDRVRAAFTATRAILGPYETDFRILIEDEVRWVAARGQGEDSGIVGRTMFGIFLDVTGRKQAEEGNELLAGEMSHRVKNLLSIASGLTAISSHSATSVQEMATELTERLTALGRAHDLVRPLPGGQGDAALLGDLLTVLLAPYDDLGAFKGRLRVAVERMGVGQSSATAVALVIHELATNSMKYGALSMASGTLDISSDADGDDVVLRWVERGGPKVDAPNGLGGFGSKLLQRSVTSQLGGRIDYEWSEGGLIVTLRMLRARLAL</sequence>
<dbReference type="EC" id="2.7.13.3" evidence="2"/>
<evidence type="ECO:0000256" key="4">
    <source>
        <dbReference type="ARBA" id="ARBA00022679"/>
    </source>
</evidence>
<evidence type="ECO:0000256" key="3">
    <source>
        <dbReference type="ARBA" id="ARBA00022553"/>
    </source>
</evidence>
<accession>A0ABN5WFI0</accession>
<keyword evidence="4" id="KW-0808">Transferase</keyword>
<evidence type="ECO:0000256" key="7">
    <source>
        <dbReference type="ARBA" id="ARBA00022840"/>
    </source>
</evidence>
<evidence type="ECO:0000313" key="10">
    <source>
        <dbReference type="Proteomes" id="UP001059971"/>
    </source>
</evidence>
<evidence type="ECO:0000256" key="1">
    <source>
        <dbReference type="ARBA" id="ARBA00000085"/>
    </source>
</evidence>
<dbReference type="Pfam" id="PF07536">
    <property type="entry name" value="HWE_HK"/>
    <property type="match status" value="1"/>
</dbReference>
<keyword evidence="10" id="KW-1185">Reference proteome</keyword>
<evidence type="ECO:0000256" key="2">
    <source>
        <dbReference type="ARBA" id="ARBA00012438"/>
    </source>
</evidence>
<comment type="catalytic activity">
    <reaction evidence="1">
        <text>ATP + protein L-histidine = ADP + protein N-phospho-L-histidine.</text>
        <dbReference type="EC" id="2.7.13.3"/>
    </reaction>
</comment>
<reference evidence="9" key="1">
    <citation type="submission" date="2018-07" db="EMBL/GenBank/DDBJ databases">
        <title>Complete genome sequence of Sphingomonas bisphenolicum strain AO1, a bisphenol A degradative bacterium isolated from Japanese farm field.</title>
        <authorList>
            <person name="Murakami M."/>
            <person name="Koh M."/>
            <person name="Koba S."/>
            <person name="Matsumura Y."/>
        </authorList>
    </citation>
    <scope>NUCLEOTIDE SEQUENCE</scope>
    <source>
        <strain evidence="9">AO1</strain>
    </source>
</reference>
<dbReference type="Proteomes" id="UP001059971">
    <property type="component" value="Chromosome 1"/>
</dbReference>
<dbReference type="InterPro" id="IPR013655">
    <property type="entry name" value="PAS_fold_3"/>
</dbReference>